<accession>A0A1G7ZTB0</accession>
<reference evidence="2" key="1">
    <citation type="submission" date="2016-10" db="EMBL/GenBank/DDBJ databases">
        <authorList>
            <person name="Varghese N."/>
            <person name="Submissions S."/>
        </authorList>
    </citation>
    <scope>NUCLEOTIDE SEQUENCE [LARGE SCALE GENOMIC DNA]</scope>
    <source>
        <strain evidence="2">ATCC 700689</strain>
    </source>
</reference>
<dbReference type="AlphaFoldDB" id="A0A1G7ZTB0"/>
<evidence type="ECO:0000313" key="1">
    <source>
        <dbReference type="EMBL" id="SDH11919.1"/>
    </source>
</evidence>
<keyword evidence="2" id="KW-1185">Reference proteome</keyword>
<gene>
    <name evidence="1" type="ORF">SAMN05216605_104376</name>
</gene>
<dbReference type="EMBL" id="FNCO01000004">
    <property type="protein sequence ID" value="SDH11919.1"/>
    <property type="molecule type" value="Genomic_DNA"/>
</dbReference>
<evidence type="ECO:0000313" key="2">
    <source>
        <dbReference type="Proteomes" id="UP000182894"/>
    </source>
</evidence>
<proteinExistence type="predicted"/>
<dbReference type="Proteomes" id="UP000182894">
    <property type="component" value="Unassembled WGS sequence"/>
</dbReference>
<sequence>MLIDNLPVTESIKQALKDETQAMSFPINRHHPLVGNIVRFFKASSMLDSTCVQHALADYLPAGGTQ</sequence>
<dbReference type="STRING" id="89065.SAMN05216605_104376"/>
<organism evidence="1 2">
    <name type="scientific">Pseudomonas abietaniphila</name>
    <dbReference type="NCBI Taxonomy" id="89065"/>
    <lineage>
        <taxon>Bacteria</taxon>
        <taxon>Pseudomonadati</taxon>
        <taxon>Pseudomonadota</taxon>
        <taxon>Gammaproteobacteria</taxon>
        <taxon>Pseudomonadales</taxon>
        <taxon>Pseudomonadaceae</taxon>
        <taxon>Pseudomonas</taxon>
    </lineage>
</organism>
<protein>
    <submittedName>
        <fullName evidence="1">Uncharacterized protein</fullName>
    </submittedName>
</protein>
<name>A0A1G7ZTB0_9PSED</name>